<dbReference type="KEGG" id="csol:105367652"/>
<dbReference type="InterPro" id="IPR029063">
    <property type="entry name" value="SAM-dependent_MTases_sf"/>
</dbReference>
<dbReference type="SUPFAM" id="SSF53335">
    <property type="entry name" value="S-adenosyl-L-methionine-dependent methyltransferases"/>
    <property type="match status" value="1"/>
</dbReference>
<keyword evidence="2" id="KW-1185">Reference proteome</keyword>
<evidence type="ECO:0000313" key="2">
    <source>
        <dbReference type="Proteomes" id="UP000695007"/>
    </source>
</evidence>
<feature type="domain" description="25S rRNA (uridine-N(3))-methyltransferase BMT5-like" evidence="1">
    <location>
        <begin position="13"/>
        <end position="175"/>
    </location>
</feature>
<gene>
    <name evidence="3" type="primary">LOC105367652</name>
</gene>
<protein>
    <submittedName>
        <fullName evidence="3">Ferredoxin-fold anticodon-binding domain-containing protein 1 homolog</fullName>
    </submittedName>
</protein>
<dbReference type="GeneID" id="105367652"/>
<dbReference type="PANTHER" id="PTHR11538:SF26">
    <property type="entry name" value="FERREDOXIN-FOLD ANTICODON-BINDING DOMAIN-CONTAINING PROTEIN 1"/>
    <property type="match status" value="1"/>
</dbReference>
<sequence length="336" mass="38923">MRLSLLGKNKKILLVGEGNFSFAVTLLKYNLNIDLTASCFENNINEISKKNTDILKRCGVQVFLGVDATKLEEHKILSKENFDIVIFNFPHVGGKMRIEKNRELLRKFFMSIRAVLKSDGEIFLTLCDGQGGTPADKDIRYWHDSWQVTEMAAHGRFILVAVEPFDSSLFESYTVTGYRSLEKRFNTQGSLTHIFKLSEKPTIDNIAPKEKIDLKMYDNVVNWQNIISDISNISNISNDYNLSLYPKSYTFDITLPITSGFNIIKFYETLYNFAGLVISNVELLRYYKFYKLKETITFRITYESKKFPLYRKLTIDLHENVIPKIINKYLNIFVPS</sequence>
<dbReference type="Gene3D" id="3.40.50.150">
    <property type="entry name" value="Vaccinia Virus protein VP39"/>
    <property type="match status" value="1"/>
</dbReference>
<dbReference type="Pfam" id="PF10354">
    <property type="entry name" value="BMT5-like"/>
    <property type="match status" value="1"/>
</dbReference>
<accession>A0AAJ6YUK5</accession>
<name>A0AAJ6YUK5_9HYME</name>
<dbReference type="InterPro" id="IPR019446">
    <property type="entry name" value="BMT5-like"/>
</dbReference>
<organism evidence="2 3">
    <name type="scientific">Ceratosolen solmsi marchali</name>
    <dbReference type="NCBI Taxonomy" id="326594"/>
    <lineage>
        <taxon>Eukaryota</taxon>
        <taxon>Metazoa</taxon>
        <taxon>Ecdysozoa</taxon>
        <taxon>Arthropoda</taxon>
        <taxon>Hexapoda</taxon>
        <taxon>Insecta</taxon>
        <taxon>Pterygota</taxon>
        <taxon>Neoptera</taxon>
        <taxon>Endopterygota</taxon>
        <taxon>Hymenoptera</taxon>
        <taxon>Apocrita</taxon>
        <taxon>Proctotrupomorpha</taxon>
        <taxon>Chalcidoidea</taxon>
        <taxon>Agaonidae</taxon>
        <taxon>Agaoninae</taxon>
        <taxon>Ceratosolen</taxon>
    </lineage>
</organism>
<dbReference type="GO" id="GO:0070475">
    <property type="term" value="P:rRNA base methylation"/>
    <property type="evidence" value="ECO:0007669"/>
    <property type="project" value="InterPro"/>
</dbReference>
<dbReference type="GO" id="GO:0070042">
    <property type="term" value="F:rRNA (uridine-N3-)-methyltransferase activity"/>
    <property type="evidence" value="ECO:0007669"/>
    <property type="project" value="InterPro"/>
</dbReference>
<dbReference type="RefSeq" id="XP_011504722.1">
    <property type="nucleotide sequence ID" value="XM_011506420.1"/>
</dbReference>
<dbReference type="Proteomes" id="UP000695007">
    <property type="component" value="Unplaced"/>
</dbReference>
<reference evidence="3" key="1">
    <citation type="submission" date="2025-08" db="UniProtKB">
        <authorList>
            <consortium name="RefSeq"/>
        </authorList>
    </citation>
    <scope>IDENTIFICATION</scope>
</reference>
<dbReference type="PANTHER" id="PTHR11538">
    <property type="entry name" value="PHENYLALANYL-TRNA SYNTHETASE"/>
    <property type="match status" value="1"/>
</dbReference>
<dbReference type="AlphaFoldDB" id="A0AAJ6YUK5"/>
<evidence type="ECO:0000259" key="1">
    <source>
        <dbReference type="Pfam" id="PF10354"/>
    </source>
</evidence>
<evidence type="ECO:0000313" key="3">
    <source>
        <dbReference type="RefSeq" id="XP_011504722.1"/>
    </source>
</evidence>
<proteinExistence type="predicted"/>
<dbReference type="GO" id="GO:0005737">
    <property type="term" value="C:cytoplasm"/>
    <property type="evidence" value="ECO:0007669"/>
    <property type="project" value="TreeGrafter"/>
</dbReference>